<keyword evidence="8 9" id="KW-0472">Membrane</keyword>
<dbReference type="GO" id="GO:0031966">
    <property type="term" value="C:mitochondrial membrane"/>
    <property type="evidence" value="ECO:0007669"/>
    <property type="project" value="UniProtKB-SubCell"/>
</dbReference>
<feature type="repeat" description="Solcar" evidence="9">
    <location>
        <begin position="213"/>
        <end position="300"/>
    </location>
</feature>
<comment type="subcellular location">
    <subcellularLocation>
        <location evidence="1">Mitochondrion membrane</location>
        <topology evidence="1">Multi-pass membrane protein</topology>
    </subcellularLocation>
</comment>
<evidence type="ECO:0000256" key="2">
    <source>
        <dbReference type="ARBA" id="ARBA00006375"/>
    </source>
</evidence>
<evidence type="ECO:0000256" key="5">
    <source>
        <dbReference type="ARBA" id="ARBA00022737"/>
    </source>
</evidence>
<feature type="repeat" description="Solcar" evidence="9">
    <location>
        <begin position="103"/>
        <end position="200"/>
    </location>
</feature>
<dbReference type="PANTHER" id="PTHR45624">
    <property type="entry name" value="MITOCHONDRIAL BASIC AMINO ACIDS TRANSPORTER-RELATED"/>
    <property type="match status" value="1"/>
</dbReference>
<dbReference type="SUPFAM" id="SSF103506">
    <property type="entry name" value="Mitochondrial carrier"/>
    <property type="match status" value="1"/>
</dbReference>
<dbReference type="InterPro" id="IPR002067">
    <property type="entry name" value="MCP"/>
</dbReference>
<dbReference type="Pfam" id="PF00153">
    <property type="entry name" value="Mito_carr"/>
    <property type="match status" value="3"/>
</dbReference>
<accession>I0Z724</accession>
<protein>
    <submittedName>
        <fullName evidence="11">Mitochondrial carrier</fullName>
    </submittedName>
</protein>
<evidence type="ECO:0000313" key="11">
    <source>
        <dbReference type="EMBL" id="EIE26443.1"/>
    </source>
</evidence>
<dbReference type="EMBL" id="AGSI01000002">
    <property type="protein sequence ID" value="EIE26443.1"/>
    <property type="molecule type" value="Genomic_DNA"/>
</dbReference>
<dbReference type="InterPro" id="IPR018108">
    <property type="entry name" value="MCP_transmembrane"/>
</dbReference>
<evidence type="ECO:0000256" key="10">
    <source>
        <dbReference type="RuleBase" id="RU000488"/>
    </source>
</evidence>
<sequence length="302" mass="31641">MGSDAVVDFISGTVAGAAQLVVGHPFDTIKVKLQSQPKPALGELPQFAGAFDATRKTLASDGIKGLFKGMGAPLATVALFNAVLFATRGQMEKLLAHSDGSPLTVGDQFVAGMGAGVAVSFLACPTELLKCRLQAQGDAAKAAEAAEVTKVRYRGPFDVLKHVRAEKGTLGLFKGFTPTLVREVTGNAVMFGVYDYLKRQLAAAQGLKDTKELGVGSLVLAGGLGGAAYWGPVYPADVIKSRMQVDDLRNPQYRGMLDCFSKTVKAEGVGGLYRGFGPALARSFPANGACFLVYELVSSSLK</sequence>
<dbReference type="eggNOG" id="KOG0758">
    <property type="taxonomic scope" value="Eukaryota"/>
</dbReference>
<proteinExistence type="inferred from homology"/>
<gene>
    <name evidence="11" type="ORF">COCSUDRAFT_21687</name>
</gene>
<keyword evidence="7" id="KW-0496">Mitochondrion</keyword>
<evidence type="ECO:0000256" key="6">
    <source>
        <dbReference type="ARBA" id="ARBA00022989"/>
    </source>
</evidence>
<keyword evidence="5" id="KW-0677">Repeat</keyword>
<reference evidence="11 12" key="1">
    <citation type="journal article" date="2012" name="Genome Biol.">
        <title>The genome of the polar eukaryotic microalga coccomyxa subellipsoidea reveals traits of cold adaptation.</title>
        <authorList>
            <person name="Blanc G."/>
            <person name="Agarkova I."/>
            <person name="Grimwood J."/>
            <person name="Kuo A."/>
            <person name="Brueggeman A."/>
            <person name="Dunigan D."/>
            <person name="Gurnon J."/>
            <person name="Ladunga I."/>
            <person name="Lindquist E."/>
            <person name="Lucas S."/>
            <person name="Pangilinan J."/>
            <person name="Proschold T."/>
            <person name="Salamov A."/>
            <person name="Schmutz J."/>
            <person name="Weeks D."/>
            <person name="Yamada T."/>
            <person name="Claverie J.M."/>
            <person name="Grigoriev I."/>
            <person name="Van Etten J."/>
            <person name="Lomsadze A."/>
            <person name="Borodovsky M."/>
        </authorList>
    </citation>
    <scope>NUCLEOTIDE SEQUENCE [LARGE SCALE GENOMIC DNA]</scope>
    <source>
        <strain evidence="11 12">C-169</strain>
    </source>
</reference>
<evidence type="ECO:0000313" key="12">
    <source>
        <dbReference type="Proteomes" id="UP000007264"/>
    </source>
</evidence>
<evidence type="ECO:0000256" key="3">
    <source>
        <dbReference type="ARBA" id="ARBA00022448"/>
    </source>
</evidence>
<feature type="repeat" description="Solcar" evidence="9">
    <location>
        <begin position="3"/>
        <end position="94"/>
    </location>
</feature>
<dbReference type="Gene3D" id="1.50.40.10">
    <property type="entry name" value="Mitochondrial carrier domain"/>
    <property type="match status" value="1"/>
</dbReference>
<dbReference type="GeneID" id="17044453"/>
<keyword evidence="12" id="KW-1185">Reference proteome</keyword>
<comment type="similarity">
    <text evidence="2 10">Belongs to the mitochondrial carrier (TC 2.A.29) family.</text>
</comment>
<dbReference type="KEGG" id="csl:COCSUDRAFT_21687"/>
<evidence type="ECO:0000256" key="9">
    <source>
        <dbReference type="PROSITE-ProRule" id="PRU00282"/>
    </source>
</evidence>
<dbReference type="OrthoDB" id="14252at2759"/>
<dbReference type="AlphaFoldDB" id="I0Z724"/>
<dbReference type="STRING" id="574566.I0Z724"/>
<dbReference type="RefSeq" id="XP_005650987.1">
    <property type="nucleotide sequence ID" value="XM_005650930.1"/>
</dbReference>
<dbReference type="Proteomes" id="UP000007264">
    <property type="component" value="Unassembled WGS sequence"/>
</dbReference>
<keyword evidence="4 9" id="KW-0812">Transmembrane</keyword>
<name>I0Z724_COCSC</name>
<dbReference type="PANTHER" id="PTHR45624:SF12">
    <property type="entry name" value="MITOCHONDRIAL ORNITHINE TRANSPORTER 1"/>
    <property type="match status" value="1"/>
</dbReference>
<evidence type="ECO:0000256" key="8">
    <source>
        <dbReference type="ARBA" id="ARBA00023136"/>
    </source>
</evidence>
<evidence type="ECO:0000256" key="7">
    <source>
        <dbReference type="ARBA" id="ARBA00023128"/>
    </source>
</evidence>
<dbReference type="InterPro" id="IPR023395">
    <property type="entry name" value="MCP_dom_sf"/>
</dbReference>
<evidence type="ECO:0000256" key="4">
    <source>
        <dbReference type="ARBA" id="ARBA00022692"/>
    </source>
</evidence>
<organism evidence="11 12">
    <name type="scientific">Coccomyxa subellipsoidea (strain C-169)</name>
    <name type="common">Green microalga</name>
    <dbReference type="NCBI Taxonomy" id="574566"/>
    <lineage>
        <taxon>Eukaryota</taxon>
        <taxon>Viridiplantae</taxon>
        <taxon>Chlorophyta</taxon>
        <taxon>core chlorophytes</taxon>
        <taxon>Trebouxiophyceae</taxon>
        <taxon>Trebouxiophyceae incertae sedis</taxon>
        <taxon>Coccomyxaceae</taxon>
        <taxon>Coccomyxa</taxon>
        <taxon>Coccomyxa subellipsoidea</taxon>
    </lineage>
</organism>
<comment type="caution">
    <text evidence="11">The sequence shown here is derived from an EMBL/GenBank/DDBJ whole genome shotgun (WGS) entry which is preliminary data.</text>
</comment>
<dbReference type="InterPro" id="IPR050567">
    <property type="entry name" value="Mitochondrial_Carrier"/>
</dbReference>
<dbReference type="PRINTS" id="PR00926">
    <property type="entry name" value="MITOCARRIER"/>
</dbReference>
<dbReference type="GO" id="GO:0000064">
    <property type="term" value="F:L-ornithine transmembrane transporter activity"/>
    <property type="evidence" value="ECO:0007669"/>
    <property type="project" value="TreeGrafter"/>
</dbReference>
<keyword evidence="6" id="KW-1133">Transmembrane helix</keyword>
<evidence type="ECO:0000256" key="1">
    <source>
        <dbReference type="ARBA" id="ARBA00004225"/>
    </source>
</evidence>
<keyword evidence="3 10" id="KW-0813">Transport</keyword>
<dbReference type="PROSITE" id="PS50920">
    <property type="entry name" value="SOLCAR"/>
    <property type="match status" value="3"/>
</dbReference>
<dbReference type="GO" id="GO:1990575">
    <property type="term" value="P:mitochondrial L-ornithine transmembrane transport"/>
    <property type="evidence" value="ECO:0007669"/>
    <property type="project" value="TreeGrafter"/>
</dbReference>